<dbReference type="GO" id="GO:0043571">
    <property type="term" value="P:maintenance of CRISPR repeat elements"/>
    <property type="evidence" value="ECO:0007669"/>
    <property type="project" value="InterPro"/>
</dbReference>
<dbReference type="NCBIfam" id="TIGR02590">
    <property type="entry name" value="cas_Csh2"/>
    <property type="match status" value="1"/>
</dbReference>
<evidence type="ECO:0000313" key="1">
    <source>
        <dbReference type="EMBL" id="MCL9818358.1"/>
    </source>
</evidence>
<geneLocation type="plasmid" evidence="1">
    <name>pAArc-St2</name>
</geneLocation>
<keyword evidence="2" id="KW-1185">Reference proteome</keyword>
<accession>A0AAE3G0J5</accession>
<gene>
    <name evidence="1" type="primary">cas7b</name>
    <name evidence="1" type="ORF">AArcSt2_15555</name>
</gene>
<comment type="caution">
    <text evidence="1">The sequence shown here is derived from an EMBL/GenBank/DDBJ whole genome shotgun (WGS) entry which is preliminary data.</text>
</comment>
<reference evidence="1" key="2">
    <citation type="submission" date="2022-02" db="EMBL/GenBank/DDBJ databases">
        <authorList>
            <person name="Elcheninov A.G."/>
            <person name="Sorokin D.Y."/>
            <person name="Kublanov I.V."/>
        </authorList>
    </citation>
    <scope>NUCLEOTIDE SEQUENCE</scope>
    <source>
        <strain evidence="1">AArc-St2</strain>
        <plasmid evidence="1">pAArc-St2</plasmid>
    </source>
</reference>
<dbReference type="Pfam" id="PF05107">
    <property type="entry name" value="Cas_Cas7"/>
    <property type="match status" value="1"/>
</dbReference>
<evidence type="ECO:0000313" key="2">
    <source>
        <dbReference type="Proteomes" id="UP001203207"/>
    </source>
</evidence>
<dbReference type="NCBIfam" id="TIGR01595">
    <property type="entry name" value="cas_CT1132"/>
    <property type="match status" value="1"/>
</dbReference>
<sequence>MSDNHNTVKTRSEIVFITDAQDCNPNGNPLGENRPRIDPVTRQAAVTDVRLKRYLRDQLVSDEHGVFVKKTDEGTSGGRAKLALDVLGDIETKEDLEKVDDIEAEFLANATDVRYFGATLSFNKNPDNDLHKVIKEKFNSGNYTGPVQFSPARSLNAVELNEETNTLTSVISTNDEKKVGGFNLDDHRIKYGIFPFHGLVDEHGAKDTGLTHTDVERLDTLCWRALKNQTISRSKVGQEPRLYVRVEYNQPGYHIGDLQNGLKLDRELASDRNESMSDDAIRNVTDICLDVTGLVDRIANAADRIETVHIVGSDYLSVSYDGEQVGVASDVSRLIEESGVAVHNIEVYDEFESSLPSE</sequence>
<dbReference type="InterPro" id="IPR013419">
    <property type="entry name" value="CRISPR-assoc_prot_Cas7/Csh2"/>
</dbReference>
<dbReference type="Proteomes" id="UP001203207">
    <property type="component" value="Unassembled WGS sequence"/>
</dbReference>
<keyword evidence="1" id="KW-0614">Plasmid</keyword>
<proteinExistence type="predicted"/>
<protein>
    <submittedName>
        <fullName evidence="1">Type I-B CRISPR-associated protein Cas7/Csh2</fullName>
    </submittedName>
</protein>
<dbReference type="AlphaFoldDB" id="A0AAE3G0J5"/>
<reference evidence="1" key="1">
    <citation type="journal article" date="2022" name="Syst. Appl. Microbiol.">
        <title>Natronocalculus amylovorans gen. nov., sp. nov., and Natranaeroarchaeum aerophilus sp. nov., dominant culturable amylolytic natronoarchaea from hypersaline soda lakes in southwestern Siberia.</title>
        <authorList>
            <person name="Sorokin D.Y."/>
            <person name="Elcheninov A.G."/>
            <person name="Khizhniak T.V."/>
            <person name="Koenen M."/>
            <person name="Bale N.J."/>
            <person name="Damste J.S.S."/>
            <person name="Kublanov I.V."/>
        </authorList>
    </citation>
    <scope>NUCLEOTIDE SEQUENCE</scope>
    <source>
        <strain evidence="1">AArc-St2</strain>
    </source>
</reference>
<organism evidence="1 2">
    <name type="scientific">Natronocalculus amylovorans</name>
    <dbReference type="NCBI Taxonomy" id="2917812"/>
    <lineage>
        <taxon>Archaea</taxon>
        <taxon>Methanobacteriati</taxon>
        <taxon>Methanobacteriota</taxon>
        <taxon>Stenosarchaea group</taxon>
        <taxon>Halobacteria</taxon>
        <taxon>Halobacteriales</taxon>
        <taxon>Haloferacaceae</taxon>
        <taxon>Natronocalculus</taxon>
    </lineage>
</organism>
<name>A0AAE3G0J5_9EURY</name>
<dbReference type="RefSeq" id="WP_250585919.1">
    <property type="nucleotide sequence ID" value="NZ_JAKRVX010000010.1"/>
</dbReference>
<dbReference type="EMBL" id="JAKRVX010000010">
    <property type="protein sequence ID" value="MCL9818358.1"/>
    <property type="molecule type" value="Genomic_DNA"/>
</dbReference>
<dbReference type="InterPro" id="IPR006482">
    <property type="entry name" value="Cas7_Csh2/Csh2"/>
</dbReference>